<proteinExistence type="predicted"/>
<gene>
    <name evidence="2" type="ORF">F511_45776</name>
</gene>
<reference evidence="2 3" key="1">
    <citation type="journal article" date="2015" name="Proc. Natl. Acad. Sci. U.S.A.">
        <title>The resurrection genome of Boea hygrometrica: A blueprint for survival of dehydration.</title>
        <authorList>
            <person name="Xiao L."/>
            <person name="Yang G."/>
            <person name="Zhang L."/>
            <person name="Yang X."/>
            <person name="Zhao S."/>
            <person name="Ji Z."/>
            <person name="Zhou Q."/>
            <person name="Hu M."/>
            <person name="Wang Y."/>
            <person name="Chen M."/>
            <person name="Xu Y."/>
            <person name="Jin H."/>
            <person name="Xiao X."/>
            <person name="Hu G."/>
            <person name="Bao F."/>
            <person name="Hu Y."/>
            <person name="Wan P."/>
            <person name="Li L."/>
            <person name="Deng X."/>
            <person name="Kuang T."/>
            <person name="Xiang C."/>
            <person name="Zhu J.K."/>
            <person name="Oliver M.J."/>
            <person name="He Y."/>
        </authorList>
    </citation>
    <scope>NUCLEOTIDE SEQUENCE [LARGE SCALE GENOMIC DNA]</scope>
    <source>
        <strain evidence="3">cv. XS01</strain>
    </source>
</reference>
<dbReference type="EMBL" id="KV063240">
    <property type="protein sequence ID" value="KZV06742.1"/>
    <property type="molecule type" value="Genomic_DNA"/>
</dbReference>
<feature type="region of interest" description="Disordered" evidence="1">
    <location>
        <begin position="1"/>
        <end position="24"/>
    </location>
</feature>
<evidence type="ECO:0000256" key="1">
    <source>
        <dbReference type="SAM" id="MobiDB-lite"/>
    </source>
</evidence>
<dbReference type="Proteomes" id="UP000250235">
    <property type="component" value="Unassembled WGS sequence"/>
</dbReference>
<organism evidence="2 3">
    <name type="scientific">Dorcoceras hygrometricum</name>
    <dbReference type="NCBI Taxonomy" id="472368"/>
    <lineage>
        <taxon>Eukaryota</taxon>
        <taxon>Viridiplantae</taxon>
        <taxon>Streptophyta</taxon>
        <taxon>Embryophyta</taxon>
        <taxon>Tracheophyta</taxon>
        <taxon>Spermatophyta</taxon>
        <taxon>Magnoliopsida</taxon>
        <taxon>eudicotyledons</taxon>
        <taxon>Gunneridae</taxon>
        <taxon>Pentapetalae</taxon>
        <taxon>asterids</taxon>
        <taxon>lamiids</taxon>
        <taxon>Lamiales</taxon>
        <taxon>Gesneriaceae</taxon>
        <taxon>Didymocarpoideae</taxon>
        <taxon>Trichosporeae</taxon>
        <taxon>Loxocarpinae</taxon>
        <taxon>Dorcoceras</taxon>
    </lineage>
</organism>
<protein>
    <submittedName>
        <fullName evidence="2">Uncharacterized protein</fullName>
    </submittedName>
</protein>
<dbReference type="AlphaFoldDB" id="A0A2Z6ZVN0"/>
<keyword evidence="3" id="KW-1185">Reference proteome</keyword>
<sequence>MWPPSLPSSHKPPRPPPSCAAAAAASLRRKIVPANLDEENPSVPISSGLLVQADKGVSSPVVDLIDVVYRNLP</sequence>
<evidence type="ECO:0000313" key="2">
    <source>
        <dbReference type="EMBL" id="KZV06742.1"/>
    </source>
</evidence>
<accession>A0A2Z6ZVN0</accession>
<name>A0A2Z6ZVN0_9LAMI</name>
<evidence type="ECO:0000313" key="3">
    <source>
        <dbReference type="Proteomes" id="UP000250235"/>
    </source>
</evidence>